<feature type="region of interest" description="Disordered" evidence="1">
    <location>
        <begin position="47"/>
        <end position="70"/>
    </location>
</feature>
<keyword evidence="2" id="KW-1133">Transmembrane helix</keyword>
<keyword evidence="4" id="KW-1185">Reference proteome</keyword>
<dbReference type="Proteomes" id="UP000198706">
    <property type="component" value="Unassembled WGS sequence"/>
</dbReference>
<dbReference type="STRING" id="137658.SAMN05216186_103251"/>
<dbReference type="InterPro" id="IPR054636">
    <property type="entry name" value="CydP"/>
</dbReference>
<dbReference type="EMBL" id="FNFD01000003">
    <property type="protein sequence ID" value="SDJ92440.1"/>
    <property type="molecule type" value="Genomic_DNA"/>
</dbReference>
<keyword evidence="2" id="KW-0812">Transmembrane</keyword>
<sequence length="70" mass="7620">MTDKPASPWRIPLVRELAVILAIKLALLLAIKALWFDAPSVPVDGSQHVGTHLFGAPQAPSPPRTEEMPR</sequence>
<evidence type="ECO:0000313" key="4">
    <source>
        <dbReference type="Proteomes" id="UP000198706"/>
    </source>
</evidence>
<evidence type="ECO:0000256" key="1">
    <source>
        <dbReference type="SAM" id="MobiDB-lite"/>
    </source>
</evidence>
<organism evidence="3 4">
    <name type="scientific">Pseudomonas indica</name>
    <dbReference type="NCBI Taxonomy" id="137658"/>
    <lineage>
        <taxon>Bacteria</taxon>
        <taxon>Pseudomonadati</taxon>
        <taxon>Pseudomonadota</taxon>
        <taxon>Gammaproteobacteria</taxon>
        <taxon>Pseudomonadales</taxon>
        <taxon>Pseudomonadaceae</taxon>
        <taxon>Pseudomonas</taxon>
    </lineage>
</organism>
<gene>
    <name evidence="3" type="ORF">SAMN05216186_103251</name>
</gene>
<evidence type="ECO:0000313" key="3">
    <source>
        <dbReference type="EMBL" id="SDJ92440.1"/>
    </source>
</evidence>
<protein>
    <submittedName>
        <fullName evidence="3">Uncharacterized protein</fullName>
    </submittedName>
</protein>
<feature type="transmembrane region" description="Helical" evidence="2">
    <location>
        <begin position="12"/>
        <end position="35"/>
    </location>
</feature>
<reference evidence="3 4" key="1">
    <citation type="submission" date="2016-10" db="EMBL/GenBank/DDBJ databases">
        <authorList>
            <person name="de Groot N.N."/>
        </authorList>
    </citation>
    <scope>NUCLEOTIDE SEQUENCE [LARGE SCALE GENOMIC DNA]</scope>
    <source>
        <strain evidence="3 4">JCM 21544</strain>
    </source>
</reference>
<dbReference type="NCBIfam" id="NF045611">
    <property type="entry name" value="small_CydP"/>
    <property type="match status" value="1"/>
</dbReference>
<keyword evidence="2" id="KW-0472">Membrane</keyword>
<name>A0A1G8XRQ0_9PSED</name>
<dbReference type="RefSeq" id="WP_084333870.1">
    <property type="nucleotide sequence ID" value="NZ_FNFD01000003.1"/>
</dbReference>
<evidence type="ECO:0000256" key="2">
    <source>
        <dbReference type="SAM" id="Phobius"/>
    </source>
</evidence>
<accession>A0A1G8XRQ0</accession>
<proteinExistence type="predicted"/>
<dbReference type="AlphaFoldDB" id="A0A1G8XRQ0"/>